<protein>
    <recommendedName>
        <fullName evidence="4">SKP1-like protein</fullName>
    </recommendedName>
</protein>
<reference evidence="7" key="1">
    <citation type="submission" date="2008-11" db="EMBL/GenBank/DDBJ databases">
        <authorList>
            <person name="Chang L.-C."/>
            <person name="Guo C.-L."/>
            <person name="Wang C.-S."/>
            <person name="Jauh G.-Y."/>
        </authorList>
    </citation>
    <scope>NUCLEOTIDE SEQUENCE</scope>
</reference>
<comment type="subunit">
    <text evidence="4">Part of a SCF (SKP1-cullin-F-box) protein ligase complex.</text>
</comment>
<dbReference type="Gene3D" id="3.30.710.10">
    <property type="entry name" value="Potassium Channel Kv1.1, Chain A"/>
    <property type="match status" value="1"/>
</dbReference>
<organism evidence="7">
    <name type="scientific">Lilium longiflorum</name>
    <name type="common">Trumpet lily</name>
    <dbReference type="NCBI Taxonomy" id="4690"/>
    <lineage>
        <taxon>Eukaryota</taxon>
        <taxon>Viridiplantae</taxon>
        <taxon>Streptophyta</taxon>
        <taxon>Embryophyta</taxon>
        <taxon>Tracheophyta</taxon>
        <taxon>Spermatophyta</taxon>
        <taxon>Magnoliopsida</taxon>
        <taxon>Liliopsida</taxon>
        <taxon>Liliales</taxon>
        <taxon>Liliaceae</taxon>
        <taxon>Lilium</taxon>
    </lineage>
</organism>
<proteinExistence type="evidence at transcript level"/>
<dbReference type="SMART" id="SM00512">
    <property type="entry name" value="Skp1"/>
    <property type="match status" value="1"/>
</dbReference>
<evidence type="ECO:0000259" key="6">
    <source>
        <dbReference type="Pfam" id="PF03931"/>
    </source>
</evidence>
<evidence type="ECO:0000256" key="1">
    <source>
        <dbReference type="ARBA" id="ARBA00004906"/>
    </source>
</evidence>
<evidence type="ECO:0000313" key="7">
    <source>
        <dbReference type="EMBL" id="ACS69066.1"/>
    </source>
</evidence>
<dbReference type="PANTHER" id="PTHR11165">
    <property type="entry name" value="SKP1"/>
    <property type="match status" value="1"/>
</dbReference>
<dbReference type="InterPro" id="IPR016073">
    <property type="entry name" value="Skp1_comp_POZ"/>
</dbReference>
<keyword evidence="3 4" id="KW-0833">Ubl conjugation pathway</keyword>
<evidence type="ECO:0000256" key="2">
    <source>
        <dbReference type="ARBA" id="ARBA00009993"/>
    </source>
</evidence>
<comment type="function">
    <text evidence="4">Involved in ubiquitination and subsequent proteasomal degradation of target proteins. Together with CUL1, RBX1 and a F-box protein, it forms a SCF E3 ubiquitin ligase complex. The functional specificity of this complex depends on the type of F-box protein. In the SCF complex, it serves as an adapter that links the F-box protein to CUL1.</text>
</comment>
<comment type="similarity">
    <text evidence="2 4">Belongs to the SKP1 family.</text>
</comment>
<accession>C7SJ60</accession>
<dbReference type="InterPro" id="IPR011333">
    <property type="entry name" value="SKP1/BTB/POZ_sf"/>
</dbReference>
<dbReference type="EMBL" id="FJ467292">
    <property type="protein sequence ID" value="ACS69066.1"/>
    <property type="molecule type" value="mRNA"/>
</dbReference>
<evidence type="ECO:0000256" key="4">
    <source>
        <dbReference type="PIRNR" id="PIRNR028729"/>
    </source>
</evidence>
<dbReference type="InterPro" id="IPR001232">
    <property type="entry name" value="SKP1-like"/>
</dbReference>
<dbReference type="Pfam" id="PF01466">
    <property type="entry name" value="Skp1"/>
    <property type="match status" value="1"/>
</dbReference>
<dbReference type="GO" id="GO:0009867">
    <property type="term" value="P:jasmonic acid mediated signaling pathway"/>
    <property type="evidence" value="ECO:0007669"/>
    <property type="project" value="UniProtKB-ARBA"/>
</dbReference>
<reference evidence="7" key="2">
    <citation type="journal article" date="2009" name="Plant Cell Physiol.">
        <title>Pollen-specific SKP1-like proteins are components of functional scf complexes and essential for lily pollen tube elongation.</title>
        <authorList>
            <person name="Chang L.C."/>
            <person name="Guo C.L."/>
            <person name="Lin Y.S."/>
            <person name="Fu H."/>
            <person name="Wang C.S."/>
            <person name="Jauh G.Y."/>
        </authorList>
    </citation>
    <scope>NUCLEOTIDE SEQUENCE</scope>
</reference>
<dbReference type="InterPro" id="IPR036296">
    <property type="entry name" value="SKP1-like_dim_sf"/>
</dbReference>
<dbReference type="Pfam" id="PF03931">
    <property type="entry name" value="Skp1_POZ"/>
    <property type="match status" value="1"/>
</dbReference>
<dbReference type="AlphaFoldDB" id="C7SJ60"/>
<comment type="pathway">
    <text evidence="1 4">Protein modification; protein ubiquitination.</text>
</comment>
<dbReference type="FunFam" id="3.30.710.10:FF:000026">
    <property type="entry name" value="E3 ubiquitin ligase complex SCF subunit"/>
    <property type="match status" value="1"/>
</dbReference>
<sequence length="157" mass="17893">MSSSESNMWTLRSSDGAEFQITEAAAMLSTTIKNLIDDGCKKDVIPIHNVEGEVLAKVLEYCNKHQYVIDVNDKAKVAELRKWDRKFIKVDHPLLYELLLAANYLDIKGLLDLGVQTVSNKITGKTAEEIRTMFDIKYDFTPEDEAEMAKDNKWSFD</sequence>
<evidence type="ECO:0000259" key="5">
    <source>
        <dbReference type="Pfam" id="PF01466"/>
    </source>
</evidence>
<dbReference type="GO" id="GO:0006511">
    <property type="term" value="P:ubiquitin-dependent protein catabolic process"/>
    <property type="evidence" value="ECO:0007669"/>
    <property type="project" value="InterPro"/>
</dbReference>
<dbReference type="GO" id="GO:0016567">
    <property type="term" value="P:protein ubiquitination"/>
    <property type="evidence" value="ECO:0007669"/>
    <property type="project" value="UniProtKB-UniRule"/>
</dbReference>
<feature type="domain" description="SKP1 component dimerisation" evidence="5">
    <location>
        <begin position="108"/>
        <end position="154"/>
    </location>
</feature>
<evidence type="ECO:0000256" key="3">
    <source>
        <dbReference type="ARBA" id="ARBA00022786"/>
    </source>
</evidence>
<name>C7SJ60_LILLO</name>
<feature type="domain" description="SKP1 component POZ" evidence="6">
    <location>
        <begin position="8"/>
        <end position="66"/>
    </location>
</feature>
<dbReference type="PIRSF" id="PIRSF028729">
    <property type="entry name" value="E3_ubiquit_lig_SCF_Skp"/>
    <property type="match status" value="1"/>
</dbReference>
<dbReference type="CDD" id="cd18322">
    <property type="entry name" value="BTB_POZ_SKP1"/>
    <property type="match status" value="1"/>
</dbReference>
<dbReference type="InterPro" id="IPR016072">
    <property type="entry name" value="Skp1_comp_dimer"/>
</dbReference>
<dbReference type="UniPathway" id="UPA00143"/>
<dbReference type="SUPFAM" id="SSF54695">
    <property type="entry name" value="POZ domain"/>
    <property type="match status" value="1"/>
</dbReference>
<dbReference type="SUPFAM" id="SSF81382">
    <property type="entry name" value="Skp1 dimerisation domain-like"/>
    <property type="match status" value="1"/>
</dbReference>
<dbReference type="InterPro" id="IPR016897">
    <property type="entry name" value="SKP1"/>
</dbReference>